<dbReference type="Gene3D" id="3.30.300.30">
    <property type="match status" value="1"/>
</dbReference>
<dbReference type="InterPro" id="IPR045851">
    <property type="entry name" value="AMP-bd_C_sf"/>
</dbReference>
<evidence type="ECO:0000259" key="2">
    <source>
        <dbReference type="Pfam" id="PF00501"/>
    </source>
</evidence>
<comment type="similarity">
    <text evidence="1">Belongs to the ATP-dependent AMP-binding enzyme family.</text>
</comment>
<dbReference type="GO" id="GO:0006633">
    <property type="term" value="P:fatty acid biosynthetic process"/>
    <property type="evidence" value="ECO:0007669"/>
    <property type="project" value="TreeGrafter"/>
</dbReference>
<evidence type="ECO:0000313" key="3">
    <source>
        <dbReference type="EMBL" id="GEJ58488.1"/>
    </source>
</evidence>
<dbReference type="GO" id="GO:0070566">
    <property type="term" value="F:adenylyltransferase activity"/>
    <property type="evidence" value="ECO:0007669"/>
    <property type="project" value="TreeGrafter"/>
</dbReference>
<dbReference type="PANTHER" id="PTHR22754">
    <property type="entry name" value="DISCO-INTERACTING PROTEIN 2 DIP2 -RELATED"/>
    <property type="match status" value="1"/>
</dbReference>
<comment type="caution">
    <text evidence="3">The sequence shown here is derived from an EMBL/GenBank/DDBJ whole genome shotgun (WGS) entry which is preliminary data.</text>
</comment>
<organism evidence="3 4">
    <name type="scientific">Anaeromyxobacter diazotrophicus</name>
    <dbReference type="NCBI Taxonomy" id="2590199"/>
    <lineage>
        <taxon>Bacteria</taxon>
        <taxon>Pseudomonadati</taxon>
        <taxon>Myxococcota</taxon>
        <taxon>Myxococcia</taxon>
        <taxon>Myxococcales</taxon>
        <taxon>Cystobacterineae</taxon>
        <taxon>Anaeromyxobacteraceae</taxon>
        <taxon>Anaeromyxobacter</taxon>
    </lineage>
</organism>
<dbReference type="InterPro" id="IPR000873">
    <property type="entry name" value="AMP-dep_synth/lig_dom"/>
</dbReference>
<gene>
    <name evidence="3" type="ORF">AMYX_32290</name>
</gene>
<sequence>MILSGGPPPAPAAPDLVALLARAARHPSGVTFLDLRERATALGWGEVHARARRAAAALAARGIAPGDRVALVLRTEPAFLDAFFGALLAGAVPVPLYPPVRLGRMDEYLAATARMVSVSGARLLVAGGAVRRLLGEVVARARPALGCAAAEDLSADGPALERRVDPSDLALVQFSSGSTVDPKPVALTHGSVVAQTAALLQLLRPGPADRLVSWLPLYHDMGLIGGLLGALAHPGPCVLIPPEHFLARPALWLRAVARHRGTISPAPSFAFAYAAERVRDEDLAGLDLGCWRVALDGAEPVSPRVLRRFAERFAPFGFDARALTPVYGLSEAALAVTFTPPGRGWRSRRLDPAALAARGEVEDGPREVVSVGVPVPGVEVAVRGEDGALLPPGRLGRILARGPSVMAGYLGQPAATARALAGGWLDTGDLGFVDGGELFVHGRAKDVVIVRGANHAPDELEAPLAAVEGLRPGCAVALGFDPAGEGEELLLLAERAAGADPAQDPRRAEAARQAVLERAGVRAHTVEILAPGTLPRTSSGKLRRGEALRRWQAGALAPPRRVNALALAKAAVRSWAGYARARLPRA</sequence>
<feature type="domain" description="AMP-dependent synthetase/ligase" evidence="2">
    <location>
        <begin position="22"/>
        <end position="410"/>
    </location>
</feature>
<dbReference type="Pfam" id="PF00501">
    <property type="entry name" value="AMP-binding"/>
    <property type="match status" value="1"/>
</dbReference>
<evidence type="ECO:0000313" key="4">
    <source>
        <dbReference type="Proteomes" id="UP000503640"/>
    </source>
</evidence>
<dbReference type="Proteomes" id="UP000503640">
    <property type="component" value="Unassembled WGS sequence"/>
</dbReference>
<name>A0A7I9VQG0_9BACT</name>
<reference evidence="4" key="1">
    <citation type="journal article" date="2020" name="Appl. Environ. Microbiol.">
        <title>Diazotrophic Anaeromyxobacter Isolates from Soils.</title>
        <authorList>
            <person name="Masuda Y."/>
            <person name="Yamanaka H."/>
            <person name="Xu Z.X."/>
            <person name="Shiratori Y."/>
            <person name="Aono T."/>
            <person name="Amachi S."/>
            <person name="Senoo K."/>
            <person name="Itoh H."/>
        </authorList>
    </citation>
    <scope>NUCLEOTIDE SEQUENCE [LARGE SCALE GENOMIC DNA]</scope>
    <source>
        <strain evidence="4">R267</strain>
    </source>
</reference>
<dbReference type="Gene3D" id="3.40.50.12780">
    <property type="entry name" value="N-terminal domain of ligase-like"/>
    <property type="match status" value="1"/>
</dbReference>
<protein>
    <recommendedName>
        <fullName evidence="2">AMP-dependent synthetase/ligase domain-containing protein</fullName>
    </recommendedName>
</protein>
<keyword evidence="4" id="KW-1185">Reference proteome</keyword>
<evidence type="ECO:0000256" key="1">
    <source>
        <dbReference type="ARBA" id="ARBA00006432"/>
    </source>
</evidence>
<proteinExistence type="inferred from homology"/>
<dbReference type="RefSeq" id="WP_176067100.1">
    <property type="nucleotide sequence ID" value="NZ_BJTG01000008.1"/>
</dbReference>
<dbReference type="PANTHER" id="PTHR22754:SF32">
    <property type="entry name" value="DISCO-INTERACTING PROTEIN 2"/>
    <property type="match status" value="1"/>
</dbReference>
<dbReference type="AlphaFoldDB" id="A0A7I9VQG0"/>
<accession>A0A7I9VQG0</accession>
<dbReference type="InterPro" id="IPR042099">
    <property type="entry name" value="ANL_N_sf"/>
</dbReference>
<dbReference type="GO" id="GO:0005886">
    <property type="term" value="C:plasma membrane"/>
    <property type="evidence" value="ECO:0007669"/>
    <property type="project" value="TreeGrafter"/>
</dbReference>
<dbReference type="SUPFAM" id="SSF56801">
    <property type="entry name" value="Acetyl-CoA synthetase-like"/>
    <property type="match status" value="1"/>
</dbReference>
<dbReference type="EMBL" id="BJTG01000008">
    <property type="protein sequence ID" value="GEJ58488.1"/>
    <property type="molecule type" value="Genomic_DNA"/>
</dbReference>